<comment type="subcellular location">
    <subcellularLocation>
        <location evidence="2">Cytoplasm</location>
    </subcellularLocation>
    <subcellularLocation>
        <location evidence="1">Nucleus</location>
    </subcellularLocation>
</comment>
<feature type="compositionally biased region" description="Polar residues" evidence="15">
    <location>
        <begin position="385"/>
        <end position="394"/>
    </location>
</feature>
<feature type="region of interest" description="Disordered" evidence="15">
    <location>
        <begin position="678"/>
        <end position="698"/>
    </location>
</feature>
<dbReference type="InterPro" id="IPR001214">
    <property type="entry name" value="SET_dom"/>
</dbReference>
<keyword evidence="19" id="KW-1185">Reference proteome</keyword>
<keyword evidence="12" id="KW-0539">Nucleus</keyword>
<dbReference type="STRING" id="137246.A0A401T5V5"/>
<evidence type="ECO:0000313" key="18">
    <source>
        <dbReference type="EMBL" id="GCC38053.1"/>
    </source>
</evidence>
<keyword evidence="8" id="KW-0949">S-adenosyl-L-methionine</keyword>
<protein>
    <recommendedName>
        <fullName evidence="14">PR domain-containing protein 11</fullName>
    </recommendedName>
</protein>
<evidence type="ECO:0000259" key="17">
    <source>
        <dbReference type="PROSITE" id="PS51457"/>
    </source>
</evidence>
<dbReference type="SMART" id="SM01025">
    <property type="entry name" value="BEN"/>
    <property type="match status" value="1"/>
</dbReference>
<dbReference type="Proteomes" id="UP000287033">
    <property type="component" value="Unassembled WGS sequence"/>
</dbReference>
<evidence type="ECO:0000256" key="2">
    <source>
        <dbReference type="ARBA" id="ARBA00004496"/>
    </source>
</evidence>
<dbReference type="SMART" id="SM00317">
    <property type="entry name" value="SET"/>
    <property type="match status" value="1"/>
</dbReference>
<evidence type="ECO:0000256" key="8">
    <source>
        <dbReference type="ARBA" id="ARBA00022691"/>
    </source>
</evidence>
<keyword evidence="11" id="KW-0804">Transcription</keyword>
<dbReference type="OrthoDB" id="9930943at2759"/>
<dbReference type="CDD" id="cd19195">
    <property type="entry name" value="PR-SET_PRDM11"/>
    <property type="match status" value="1"/>
</dbReference>
<dbReference type="PROSITE" id="PS51457">
    <property type="entry name" value="BEN"/>
    <property type="match status" value="1"/>
</dbReference>
<feature type="compositionally biased region" description="Polar residues" evidence="15">
    <location>
        <begin position="595"/>
        <end position="604"/>
    </location>
</feature>
<dbReference type="GO" id="GO:0005737">
    <property type="term" value="C:cytoplasm"/>
    <property type="evidence" value="ECO:0007669"/>
    <property type="project" value="UniProtKB-SubCell"/>
</dbReference>
<organism evidence="18 19">
    <name type="scientific">Chiloscyllium punctatum</name>
    <name type="common">Brownbanded bambooshark</name>
    <name type="synonym">Hemiscyllium punctatum</name>
    <dbReference type="NCBI Taxonomy" id="137246"/>
    <lineage>
        <taxon>Eukaryota</taxon>
        <taxon>Metazoa</taxon>
        <taxon>Chordata</taxon>
        <taxon>Craniata</taxon>
        <taxon>Vertebrata</taxon>
        <taxon>Chondrichthyes</taxon>
        <taxon>Elasmobranchii</taxon>
        <taxon>Galeomorphii</taxon>
        <taxon>Galeoidea</taxon>
        <taxon>Orectolobiformes</taxon>
        <taxon>Hemiscylliidae</taxon>
        <taxon>Chiloscyllium</taxon>
    </lineage>
</organism>
<dbReference type="GO" id="GO:0003677">
    <property type="term" value="F:DNA binding"/>
    <property type="evidence" value="ECO:0007669"/>
    <property type="project" value="InterPro"/>
</dbReference>
<feature type="compositionally biased region" description="Basic and acidic residues" evidence="15">
    <location>
        <begin position="315"/>
        <end position="332"/>
    </location>
</feature>
<dbReference type="Pfam" id="PF10523">
    <property type="entry name" value="BEN"/>
    <property type="match status" value="1"/>
</dbReference>
<feature type="region of interest" description="Disordered" evidence="15">
    <location>
        <begin position="560"/>
        <end position="616"/>
    </location>
</feature>
<evidence type="ECO:0000256" key="14">
    <source>
        <dbReference type="ARBA" id="ARBA00072511"/>
    </source>
</evidence>
<evidence type="ECO:0000256" key="5">
    <source>
        <dbReference type="ARBA" id="ARBA00022553"/>
    </source>
</evidence>
<dbReference type="InterPro" id="IPR046341">
    <property type="entry name" value="SET_dom_sf"/>
</dbReference>
<dbReference type="GO" id="GO:0005634">
    <property type="term" value="C:nucleus"/>
    <property type="evidence" value="ECO:0007669"/>
    <property type="project" value="UniProtKB-SubCell"/>
</dbReference>
<dbReference type="Gene3D" id="1.10.10.2590">
    <property type="entry name" value="BEN domain"/>
    <property type="match status" value="1"/>
</dbReference>
<keyword evidence="6" id="KW-0489">Methyltransferase</keyword>
<evidence type="ECO:0000256" key="1">
    <source>
        <dbReference type="ARBA" id="ARBA00004123"/>
    </source>
</evidence>
<feature type="compositionally biased region" description="Low complexity" evidence="15">
    <location>
        <begin position="573"/>
        <end position="582"/>
    </location>
</feature>
<proteinExistence type="predicted"/>
<dbReference type="AlphaFoldDB" id="A0A401T5V5"/>
<keyword evidence="5" id="KW-0597">Phosphoprotein</keyword>
<dbReference type="GO" id="GO:0008168">
    <property type="term" value="F:methyltransferase activity"/>
    <property type="evidence" value="ECO:0007669"/>
    <property type="project" value="UniProtKB-KW"/>
</dbReference>
<dbReference type="InterPro" id="IPR018379">
    <property type="entry name" value="BEN_domain"/>
</dbReference>
<evidence type="ECO:0000256" key="9">
    <source>
        <dbReference type="ARBA" id="ARBA00022843"/>
    </source>
</evidence>
<gene>
    <name evidence="18" type="ORF">chiPu_0016564</name>
</gene>
<feature type="domain" description="BEN" evidence="17">
    <location>
        <begin position="840"/>
        <end position="938"/>
    </location>
</feature>
<dbReference type="FunFam" id="2.170.270.10:FF:000014">
    <property type="entry name" value="PR domain-containing protein 11"/>
    <property type="match status" value="1"/>
</dbReference>
<evidence type="ECO:0000256" key="7">
    <source>
        <dbReference type="ARBA" id="ARBA00022679"/>
    </source>
</evidence>
<dbReference type="PROSITE" id="PS50280">
    <property type="entry name" value="SET"/>
    <property type="match status" value="1"/>
</dbReference>
<sequence>MNENWPSKQIKDQLDHRQAGVKVKIEKILPEEEAKYGQCIVPDYTQVYPKEAELELGKVKGEEMTMNESHEQNDYWFCENCQEYFMDECALHGCPIFITDTPIPVGTPDRAALTVPAGVVVVKEPGGEIDVRCLDTIIPKGRIFGPYEGEVCQTDKSSGFFSWLILGKNNTYKSIDGTDETKANWMRYVVISREENEQNLMAFQHNEKIYFRVCRDIHPGERLRIWYSDDYMKRLHATTQDTVDRNLLTAETKCKKTNLGRHSTDKFTRNPGTSRKPGILNKEDIERLECTNLNKSAKRSNKDGDCTPSPKKKKLEQMFKSSHDLSGDPSREKFAYPVSGRGPVEYVYSMTQTSNLHITTSSPVPQKPLFGGQSVQELEVNKLTTAQDKYSSPVDSHFPARQRHKHQESDTFNRPGTSSHQSALSLSNTRSEVDSNTQEKASEKHINSGFLQNIEEGSCALPPENSGGRHGGVTEEDFPKAQPSSYCPNCIILQEKIRKLQEELDRLKSNLPVPSVATFAFLENLVQYYRLYLLQSDVREEGSTLVPVVPDHQQQPLNDKVQHHYSQHHSHHAPTQQQYQTQHPEEQQPVDQQHPESQQTQQKCSEPELKVEQCDETPEQLHNQQYYPDHPNHQYQQKTISEQLCDVPHNNNQHQQLLPMNSNQLTQLQQQSPHQLTLQQQSPQQLPQLHQQSPQQLPQLQQLSPHQLPQLQQSPDQLPQLQQQSPNQLSQLQQQSPHQLPQKQQSSPHQISQSQQHLPDQKTFLWQQEDLQPLPLAAPCPQHPLHRQLPQHQYPSLQEPPRLQHRLQPSTFEDICRNLKAVATRKRMRQSQPSEGVQPGSGISVCCLNLNSISPAERSDPSKLTRALLEYFYTEQHLASHCARGKGKNSGFNMSRPALDPDVVDAIKAYVQLKFTYVTDKAFYAMVNSKCSDSRKKIRYILGVRDRTEDAAN</sequence>
<feature type="compositionally biased region" description="Basic residues" evidence="15">
    <location>
        <begin position="563"/>
        <end position="572"/>
    </location>
</feature>
<evidence type="ECO:0000256" key="10">
    <source>
        <dbReference type="ARBA" id="ARBA00023015"/>
    </source>
</evidence>
<dbReference type="EMBL" id="BEZZ01001104">
    <property type="protein sequence ID" value="GCC38053.1"/>
    <property type="molecule type" value="Genomic_DNA"/>
</dbReference>
<comment type="caution">
    <text evidence="18">The sequence shown here is derived from an EMBL/GenBank/DDBJ whole genome shotgun (WGS) entry which is preliminary data.</text>
</comment>
<keyword evidence="9" id="KW-0832">Ubl conjugation</keyword>
<evidence type="ECO:0000256" key="6">
    <source>
        <dbReference type="ARBA" id="ARBA00022603"/>
    </source>
</evidence>
<evidence type="ECO:0000256" key="3">
    <source>
        <dbReference type="ARBA" id="ARBA00022490"/>
    </source>
</evidence>
<evidence type="ECO:0000313" key="19">
    <source>
        <dbReference type="Proteomes" id="UP000287033"/>
    </source>
</evidence>
<dbReference type="Pfam" id="PF21549">
    <property type="entry name" value="PRDM2_PR"/>
    <property type="match status" value="1"/>
</dbReference>
<evidence type="ECO:0000256" key="12">
    <source>
        <dbReference type="ARBA" id="ARBA00023242"/>
    </source>
</evidence>
<keyword evidence="3" id="KW-0963">Cytoplasm</keyword>
<accession>A0A401T5V5</accession>
<dbReference type="GO" id="GO:0032259">
    <property type="term" value="P:methylation"/>
    <property type="evidence" value="ECO:0007669"/>
    <property type="project" value="UniProtKB-KW"/>
</dbReference>
<dbReference type="Gene3D" id="2.170.270.10">
    <property type="entry name" value="SET domain"/>
    <property type="match status" value="1"/>
</dbReference>
<keyword evidence="7" id="KW-0808">Transferase</keyword>
<evidence type="ECO:0000256" key="11">
    <source>
        <dbReference type="ARBA" id="ARBA00023163"/>
    </source>
</evidence>
<feature type="region of interest" description="Disordered" evidence="15">
    <location>
        <begin position="294"/>
        <end position="332"/>
    </location>
</feature>
<reference evidence="18 19" key="1">
    <citation type="journal article" date="2018" name="Nat. Ecol. Evol.">
        <title>Shark genomes provide insights into elasmobranch evolution and the origin of vertebrates.</title>
        <authorList>
            <person name="Hara Y"/>
            <person name="Yamaguchi K"/>
            <person name="Onimaru K"/>
            <person name="Kadota M"/>
            <person name="Koyanagi M"/>
            <person name="Keeley SD"/>
            <person name="Tatsumi K"/>
            <person name="Tanaka K"/>
            <person name="Motone F"/>
            <person name="Kageyama Y"/>
            <person name="Nozu R"/>
            <person name="Adachi N"/>
            <person name="Nishimura O"/>
            <person name="Nakagawa R"/>
            <person name="Tanegashima C"/>
            <person name="Kiyatake I"/>
            <person name="Matsumoto R"/>
            <person name="Murakumo K"/>
            <person name="Nishida K"/>
            <person name="Terakita A"/>
            <person name="Kuratani S"/>
            <person name="Sato K"/>
            <person name="Hyodo S Kuraku.S."/>
        </authorList>
    </citation>
    <scope>NUCLEOTIDE SEQUENCE [LARGE SCALE GENOMIC DNA]</scope>
</reference>
<feature type="region of interest" description="Disordered" evidence="15">
    <location>
        <begin position="457"/>
        <end position="482"/>
    </location>
</feature>
<dbReference type="SUPFAM" id="SSF82199">
    <property type="entry name" value="SET domain"/>
    <property type="match status" value="1"/>
</dbReference>
<dbReference type="InterPro" id="IPR044405">
    <property type="entry name" value="PRDM11_PR/SET"/>
</dbReference>
<name>A0A401T5V5_CHIPU</name>
<comment type="function">
    <text evidence="13">May be involved in transcription regulation.</text>
</comment>
<keyword evidence="4" id="KW-1017">Isopeptide bond</keyword>
<evidence type="ECO:0000256" key="15">
    <source>
        <dbReference type="SAM" id="MobiDB-lite"/>
    </source>
</evidence>
<feature type="domain" description="SET" evidence="16">
    <location>
        <begin position="117"/>
        <end position="228"/>
    </location>
</feature>
<evidence type="ECO:0000256" key="13">
    <source>
        <dbReference type="ARBA" id="ARBA00055438"/>
    </source>
</evidence>
<evidence type="ECO:0000256" key="4">
    <source>
        <dbReference type="ARBA" id="ARBA00022499"/>
    </source>
</evidence>
<evidence type="ECO:0000259" key="16">
    <source>
        <dbReference type="PROSITE" id="PS50280"/>
    </source>
</evidence>
<feature type="region of interest" description="Disordered" evidence="15">
    <location>
        <begin position="717"/>
        <end position="758"/>
    </location>
</feature>
<feature type="region of interest" description="Disordered" evidence="15">
    <location>
        <begin position="385"/>
        <end position="443"/>
    </location>
</feature>
<feature type="compositionally biased region" description="Polar residues" evidence="15">
    <location>
        <begin position="410"/>
        <end position="439"/>
    </location>
</feature>
<feature type="compositionally biased region" description="Low complexity" evidence="15">
    <location>
        <begin position="717"/>
        <end position="756"/>
    </location>
</feature>
<keyword evidence="10" id="KW-0805">Transcription regulation</keyword>